<evidence type="ECO:0000313" key="1">
    <source>
        <dbReference type="EMBL" id="PWA42948.1"/>
    </source>
</evidence>
<accession>A0A2U1L1R6</accession>
<proteinExistence type="predicted"/>
<sequence>MKDVNGYGKNGGHDVMGKAQIVALNVCEHAPRVLGAVGPPRRRLSPRRTRRSLLTTLITNGEINYKGCRIMVGWNSGVIKVWPISMNNQNVFLLVESIQTSIKFYCSAVYASNSGNEREVMENFDSSSTNCQTYALGDYGGL</sequence>
<gene>
    <name evidence="1" type="ORF">CTI12_AA540290</name>
</gene>
<evidence type="ECO:0000313" key="2">
    <source>
        <dbReference type="Proteomes" id="UP000245207"/>
    </source>
</evidence>
<dbReference type="AlphaFoldDB" id="A0A2U1L1R6"/>
<keyword evidence="2" id="KW-1185">Reference proteome</keyword>
<dbReference type="OrthoDB" id="1434605at2759"/>
<protein>
    <submittedName>
        <fullName evidence="1">Uncharacterized protein</fullName>
    </submittedName>
</protein>
<dbReference type="Proteomes" id="UP000245207">
    <property type="component" value="Unassembled WGS sequence"/>
</dbReference>
<dbReference type="EMBL" id="PKPP01012101">
    <property type="protein sequence ID" value="PWA42948.1"/>
    <property type="molecule type" value="Genomic_DNA"/>
</dbReference>
<name>A0A2U1L1R6_ARTAN</name>
<organism evidence="1 2">
    <name type="scientific">Artemisia annua</name>
    <name type="common">Sweet wormwood</name>
    <dbReference type="NCBI Taxonomy" id="35608"/>
    <lineage>
        <taxon>Eukaryota</taxon>
        <taxon>Viridiplantae</taxon>
        <taxon>Streptophyta</taxon>
        <taxon>Embryophyta</taxon>
        <taxon>Tracheophyta</taxon>
        <taxon>Spermatophyta</taxon>
        <taxon>Magnoliopsida</taxon>
        <taxon>eudicotyledons</taxon>
        <taxon>Gunneridae</taxon>
        <taxon>Pentapetalae</taxon>
        <taxon>asterids</taxon>
        <taxon>campanulids</taxon>
        <taxon>Asterales</taxon>
        <taxon>Asteraceae</taxon>
        <taxon>Asteroideae</taxon>
        <taxon>Anthemideae</taxon>
        <taxon>Artemisiinae</taxon>
        <taxon>Artemisia</taxon>
    </lineage>
</organism>
<comment type="caution">
    <text evidence="1">The sequence shown here is derived from an EMBL/GenBank/DDBJ whole genome shotgun (WGS) entry which is preliminary data.</text>
</comment>
<reference evidence="1 2" key="1">
    <citation type="journal article" date="2018" name="Mol. Plant">
        <title>The genome of Artemisia annua provides insight into the evolution of Asteraceae family and artemisinin biosynthesis.</title>
        <authorList>
            <person name="Shen Q."/>
            <person name="Zhang L."/>
            <person name="Liao Z."/>
            <person name="Wang S."/>
            <person name="Yan T."/>
            <person name="Shi P."/>
            <person name="Liu M."/>
            <person name="Fu X."/>
            <person name="Pan Q."/>
            <person name="Wang Y."/>
            <person name="Lv Z."/>
            <person name="Lu X."/>
            <person name="Zhang F."/>
            <person name="Jiang W."/>
            <person name="Ma Y."/>
            <person name="Chen M."/>
            <person name="Hao X."/>
            <person name="Li L."/>
            <person name="Tang Y."/>
            <person name="Lv G."/>
            <person name="Zhou Y."/>
            <person name="Sun X."/>
            <person name="Brodelius P.E."/>
            <person name="Rose J.K.C."/>
            <person name="Tang K."/>
        </authorList>
    </citation>
    <scope>NUCLEOTIDE SEQUENCE [LARGE SCALE GENOMIC DNA]</scope>
    <source>
        <strain evidence="2">cv. Huhao1</strain>
        <tissue evidence="1">Leaf</tissue>
    </source>
</reference>